<keyword evidence="6" id="KW-0645">Protease</keyword>
<dbReference type="InterPro" id="IPR003439">
    <property type="entry name" value="ABC_transporter-like_ATP-bd"/>
</dbReference>
<dbReference type="GO" id="GO:0034040">
    <property type="term" value="F:ATPase-coupled lipid transmembrane transporter activity"/>
    <property type="evidence" value="ECO:0007669"/>
    <property type="project" value="TreeGrafter"/>
</dbReference>
<dbReference type="SMART" id="SM00382">
    <property type="entry name" value="AAA"/>
    <property type="match status" value="1"/>
</dbReference>
<feature type="transmembrane region" description="Helical" evidence="13">
    <location>
        <begin position="341"/>
        <end position="360"/>
    </location>
</feature>
<keyword evidence="11" id="KW-0080">Bacteriocin transport</keyword>
<keyword evidence="10 13" id="KW-0472">Membrane</keyword>
<feature type="domain" description="ABC transporter" evidence="14">
    <location>
        <begin position="518"/>
        <end position="751"/>
    </location>
</feature>
<dbReference type="GO" id="GO:0016887">
    <property type="term" value="F:ATP hydrolysis activity"/>
    <property type="evidence" value="ECO:0007669"/>
    <property type="project" value="InterPro"/>
</dbReference>
<evidence type="ECO:0000256" key="2">
    <source>
        <dbReference type="ARBA" id="ARBA00022448"/>
    </source>
</evidence>
<dbReference type="SUPFAM" id="SSF90123">
    <property type="entry name" value="ABC transporter transmembrane region"/>
    <property type="match status" value="1"/>
</dbReference>
<dbReference type="Pfam" id="PF00664">
    <property type="entry name" value="ABC_membrane"/>
    <property type="match status" value="1"/>
</dbReference>
<dbReference type="PROSITE" id="PS50990">
    <property type="entry name" value="PEPTIDASE_C39"/>
    <property type="match status" value="1"/>
</dbReference>
<evidence type="ECO:0000259" key="16">
    <source>
        <dbReference type="PROSITE" id="PS50990"/>
    </source>
</evidence>
<evidence type="ECO:0000313" key="18">
    <source>
        <dbReference type="Proteomes" id="UP000290365"/>
    </source>
</evidence>
<dbReference type="SUPFAM" id="SSF52540">
    <property type="entry name" value="P-loop containing nucleoside triphosphate hydrolases"/>
    <property type="match status" value="1"/>
</dbReference>
<feature type="transmembrane region" description="Helical" evidence="13">
    <location>
        <begin position="48"/>
        <end position="69"/>
    </location>
</feature>
<feature type="transmembrane region" description="Helical" evidence="13">
    <location>
        <begin position="456"/>
        <end position="477"/>
    </location>
</feature>
<evidence type="ECO:0000256" key="8">
    <source>
        <dbReference type="ARBA" id="ARBA00022927"/>
    </source>
</evidence>
<feature type="transmembrane region" description="Helical" evidence="13">
    <location>
        <begin position="313"/>
        <end position="335"/>
    </location>
</feature>
<evidence type="ECO:0000256" key="1">
    <source>
        <dbReference type="ARBA" id="ARBA00004651"/>
    </source>
</evidence>
<feature type="transmembrane region" description="Helical" evidence="13">
    <location>
        <begin position="421"/>
        <end position="444"/>
    </location>
</feature>
<keyword evidence="3" id="KW-1003">Cell membrane</keyword>
<dbReference type="OrthoDB" id="9762778at2"/>
<evidence type="ECO:0000256" key="10">
    <source>
        <dbReference type="ARBA" id="ARBA00023136"/>
    </source>
</evidence>
<dbReference type="Gene3D" id="1.20.1560.10">
    <property type="entry name" value="ABC transporter type 1, transmembrane domain"/>
    <property type="match status" value="1"/>
</dbReference>
<dbReference type="KEGG" id="kbs:EPA93_15605"/>
<sequence>MPQFDSDKALTLEQRQVPPASRKPKALREMARRKRSSMRSPWRKRVPVLHQLTIAECGAACLAMILTYYGRKTSVSEVRERCGVGRDGLSASAVVKAARSFGLLTRAITLKNASDLRFVPIPAIVHWNFNHFQVLERWSPGYVDLVDPATGRMRMAIEEFCRSFTGVVILLEPGALFDPSNVREQVNLRKYAANYVKQVPVAFLQIIGASLLLQLLALATPALTEVVIDHVVLSGLHDVLTLLGLGIVIVLLAQLVVSLLRELLMLYMQMHTDMRTMLRFFEHLLRLPLLFFLQRASGDLLARMNSNLVIRDLLSNQLISTVLDGSFVIIDFIILFTLSPLFSLLVLGLGLLQVAILLGTNRLVRELSYRELTAQGKTQGYMTEVLAGMMTLKAMGIEDQALERCSNLYFEQLNISARRNLVSALTNTVLVTLRVGAPLALLWFGTWQVISGTLPVGAMLGLNALAITFLTPIATLVNNSKSFQLIHSHLERIADVLEAQPEQGGKAAQLPLQLTGSIRLEGISFQYAPDAVPVLQDISVSIHAGQKVAIVGRTGSGKSTLGNLLLGLHQAGSGEVFYDDIPLKKLDFQAVRSRFGVVTQNTSLFSGSIRENVALSNPSASIDDVVRAAQMAALHDDVMKMPMKYETHIAESGNALSGGQRQRLALARALLNDPVLLLLDEATSSLDVVTEKAVEHNLSVLACTRIIIAHRLSTIRDADLILVLDQGSIVERGTHQELLKCNGYYAQLIQSQLTHNDEDGK</sequence>
<dbReference type="InterPro" id="IPR011527">
    <property type="entry name" value="ABC1_TM_dom"/>
</dbReference>
<comment type="subcellular location">
    <subcellularLocation>
        <location evidence="1">Cell membrane</location>
        <topology evidence="1">Multi-pass membrane protein</topology>
    </subcellularLocation>
</comment>
<evidence type="ECO:0000313" key="17">
    <source>
        <dbReference type="EMBL" id="QBD77340.1"/>
    </source>
</evidence>
<dbReference type="InterPro" id="IPR036640">
    <property type="entry name" value="ABC1_TM_sf"/>
</dbReference>
<keyword evidence="7" id="KW-0067">ATP-binding</keyword>
<evidence type="ECO:0000256" key="5">
    <source>
        <dbReference type="ARBA" id="ARBA00022741"/>
    </source>
</evidence>
<keyword evidence="18" id="KW-1185">Reference proteome</keyword>
<feature type="region of interest" description="Disordered" evidence="12">
    <location>
        <begin position="1"/>
        <end position="38"/>
    </location>
</feature>
<keyword evidence="6" id="KW-0788">Thiol protease</keyword>
<feature type="transmembrane region" description="Helical" evidence="13">
    <location>
        <begin position="199"/>
        <end position="219"/>
    </location>
</feature>
<feature type="compositionally biased region" description="Basic and acidic residues" evidence="12">
    <location>
        <begin position="1"/>
        <end position="10"/>
    </location>
</feature>
<dbReference type="CDD" id="cd18779">
    <property type="entry name" value="ABC_6TM_T1SS_like"/>
    <property type="match status" value="1"/>
</dbReference>
<accession>A0A4P6JQ88</accession>
<dbReference type="GO" id="GO:0006508">
    <property type="term" value="P:proteolysis"/>
    <property type="evidence" value="ECO:0007669"/>
    <property type="project" value="InterPro"/>
</dbReference>
<evidence type="ECO:0000256" key="4">
    <source>
        <dbReference type="ARBA" id="ARBA00022692"/>
    </source>
</evidence>
<dbReference type="PANTHER" id="PTHR24221">
    <property type="entry name" value="ATP-BINDING CASSETTE SUB-FAMILY B"/>
    <property type="match status" value="1"/>
</dbReference>
<dbReference type="InterPro" id="IPR003593">
    <property type="entry name" value="AAA+_ATPase"/>
</dbReference>
<evidence type="ECO:0000256" key="9">
    <source>
        <dbReference type="ARBA" id="ARBA00022989"/>
    </source>
</evidence>
<dbReference type="Gene3D" id="3.40.50.300">
    <property type="entry name" value="P-loop containing nucleotide triphosphate hydrolases"/>
    <property type="match status" value="1"/>
</dbReference>
<proteinExistence type="predicted"/>
<dbReference type="Pfam" id="PF00005">
    <property type="entry name" value="ABC_tran"/>
    <property type="match status" value="1"/>
</dbReference>
<dbReference type="GO" id="GO:0015031">
    <property type="term" value="P:protein transport"/>
    <property type="evidence" value="ECO:0007669"/>
    <property type="project" value="UniProtKB-KW"/>
</dbReference>
<dbReference type="GO" id="GO:0043213">
    <property type="term" value="P:bacteriocin transport"/>
    <property type="evidence" value="ECO:0007669"/>
    <property type="project" value="UniProtKB-KW"/>
</dbReference>
<keyword evidence="5" id="KW-0547">Nucleotide-binding</keyword>
<dbReference type="InterPro" id="IPR039421">
    <property type="entry name" value="Type_1_exporter"/>
</dbReference>
<dbReference type="PROSITE" id="PS50893">
    <property type="entry name" value="ABC_TRANSPORTER_2"/>
    <property type="match status" value="1"/>
</dbReference>
<evidence type="ECO:0000256" key="11">
    <source>
        <dbReference type="ARBA" id="ARBA00043264"/>
    </source>
</evidence>
<keyword evidence="8" id="KW-0653">Protein transport</keyword>
<keyword evidence="6" id="KW-0378">Hydrolase</keyword>
<dbReference type="PROSITE" id="PS00211">
    <property type="entry name" value="ABC_TRANSPORTER_1"/>
    <property type="match status" value="1"/>
</dbReference>
<dbReference type="Gene3D" id="3.90.70.10">
    <property type="entry name" value="Cysteine proteinases"/>
    <property type="match status" value="1"/>
</dbReference>
<name>A0A4P6JQ88_KTERU</name>
<dbReference type="Pfam" id="PF03412">
    <property type="entry name" value="Peptidase_C39"/>
    <property type="match status" value="1"/>
</dbReference>
<dbReference type="EMBL" id="CP035758">
    <property type="protein sequence ID" value="QBD77340.1"/>
    <property type="molecule type" value="Genomic_DNA"/>
</dbReference>
<feature type="domain" description="ABC transmembrane type-1" evidence="15">
    <location>
        <begin position="206"/>
        <end position="485"/>
    </location>
</feature>
<evidence type="ECO:0000256" key="13">
    <source>
        <dbReference type="SAM" id="Phobius"/>
    </source>
</evidence>
<evidence type="ECO:0000259" key="14">
    <source>
        <dbReference type="PROSITE" id="PS50893"/>
    </source>
</evidence>
<dbReference type="AlphaFoldDB" id="A0A4P6JQ88"/>
<dbReference type="GO" id="GO:0008234">
    <property type="term" value="F:cysteine-type peptidase activity"/>
    <property type="evidence" value="ECO:0007669"/>
    <property type="project" value="UniProtKB-KW"/>
</dbReference>
<evidence type="ECO:0000259" key="15">
    <source>
        <dbReference type="PROSITE" id="PS50929"/>
    </source>
</evidence>
<dbReference type="GO" id="GO:0005524">
    <property type="term" value="F:ATP binding"/>
    <property type="evidence" value="ECO:0007669"/>
    <property type="project" value="UniProtKB-KW"/>
</dbReference>
<reference evidence="17 18" key="1">
    <citation type="submission" date="2019-01" db="EMBL/GenBank/DDBJ databases">
        <title>Ktedonosporobacter rubrisoli SCAWS-G2.</title>
        <authorList>
            <person name="Huang Y."/>
            <person name="Yan B."/>
        </authorList>
    </citation>
    <scope>NUCLEOTIDE SEQUENCE [LARGE SCALE GENOMIC DNA]</scope>
    <source>
        <strain evidence="17 18">SCAWS-G2</strain>
    </source>
</reference>
<evidence type="ECO:0000256" key="7">
    <source>
        <dbReference type="ARBA" id="ARBA00022840"/>
    </source>
</evidence>
<protein>
    <submittedName>
        <fullName evidence="17">Peptidase domain-containing ABC transporter</fullName>
    </submittedName>
</protein>
<dbReference type="PROSITE" id="PS50929">
    <property type="entry name" value="ABC_TM1F"/>
    <property type="match status" value="1"/>
</dbReference>
<gene>
    <name evidence="17" type="ORF">EPA93_15605</name>
</gene>
<keyword evidence="9 13" id="KW-1133">Transmembrane helix</keyword>
<dbReference type="FunFam" id="3.40.50.300:FF:000299">
    <property type="entry name" value="ABC transporter ATP-binding protein/permease"/>
    <property type="match status" value="1"/>
</dbReference>
<keyword evidence="4 13" id="KW-0812">Transmembrane</keyword>
<dbReference type="InterPro" id="IPR005074">
    <property type="entry name" value="Peptidase_C39"/>
</dbReference>
<evidence type="ECO:0000256" key="6">
    <source>
        <dbReference type="ARBA" id="ARBA00022807"/>
    </source>
</evidence>
<dbReference type="GO" id="GO:0005886">
    <property type="term" value="C:plasma membrane"/>
    <property type="evidence" value="ECO:0007669"/>
    <property type="project" value="UniProtKB-SubCell"/>
</dbReference>
<dbReference type="InterPro" id="IPR017871">
    <property type="entry name" value="ABC_transporter-like_CS"/>
</dbReference>
<dbReference type="InterPro" id="IPR027417">
    <property type="entry name" value="P-loop_NTPase"/>
</dbReference>
<organism evidence="17 18">
    <name type="scientific">Ktedonosporobacter rubrisoli</name>
    <dbReference type="NCBI Taxonomy" id="2509675"/>
    <lineage>
        <taxon>Bacteria</taxon>
        <taxon>Bacillati</taxon>
        <taxon>Chloroflexota</taxon>
        <taxon>Ktedonobacteria</taxon>
        <taxon>Ktedonobacterales</taxon>
        <taxon>Ktedonosporobacteraceae</taxon>
        <taxon>Ktedonosporobacter</taxon>
    </lineage>
</organism>
<dbReference type="Proteomes" id="UP000290365">
    <property type="component" value="Chromosome"/>
</dbReference>
<keyword evidence="2" id="KW-0813">Transport</keyword>
<dbReference type="GO" id="GO:0140359">
    <property type="term" value="F:ABC-type transporter activity"/>
    <property type="evidence" value="ECO:0007669"/>
    <property type="project" value="InterPro"/>
</dbReference>
<feature type="transmembrane region" description="Helical" evidence="13">
    <location>
        <begin position="239"/>
        <end position="260"/>
    </location>
</feature>
<evidence type="ECO:0000256" key="12">
    <source>
        <dbReference type="SAM" id="MobiDB-lite"/>
    </source>
</evidence>
<dbReference type="PANTHER" id="PTHR24221:SF654">
    <property type="entry name" value="ATP-BINDING CASSETTE SUB-FAMILY B MEMBER 6"/>
    <property type="match status" value="1"/>
</dbReference>
<evidence type="ECO:0000256" key="3">
    <source>
        <dbReference type="ARBA" id="ARBA00022475"/>
    </source>
</evidence>
<feature type="domain" description="Peptidase C39" evidence="16">
    <location>
        <begin position="51"/>
        <end position="171"/>
    </location>
</feature>